<dbReference type="GeneID" id="25249386"/>
<dbReference type="OMA" id="APCCWCS"/>
<evidence type="ECO:0000313" key="3">
    <source>
        <dbReference type="EMBL" id="CDJ45442.1"/>
    </source>
</evidence>
<feature type="coiled-coil region" evidence="1">
    <location>
        <begin position="280"/>
        <end position="321"/>
    </location>
</feature>
<dbReference type="RefSeq" id="XP_013236188.1">
    <property type="nucleotide sequence ID" value="XM_013380734.1"/>
</dbReference>
<sequence length="498" mass="54145">MSGEWTTSGASSAPQGPLTCPSSLPLAHSKDPRQTSQGPGSEVLWRFDQDGIAIGSSQGAPRDPSVDAGLTGAPNEALWRPRPEAAPSWHPQKEHFGAGASKAPSTVSSFVWSGEGGPCESTAPSEGVWQGPGSPVLTGSPFSVSDCVPAATPEGVWAPAGVEVHHLSPASSFEPPEKELEAEKALMLPSPAAAAAAAPTTCSSSSSGVSPLVQFLRASKTLKMSLTQTMEMQQQTLQLLLLHPQLAPPDLDAPCCWCSTAAADAQQQPQYSSCVVLLQIEMLQQLLQQCSSRLQQQQEDLLEAEGQLQEQQQQQQQQDRLTCLLPHWQQQQQQQQLAAAAAELRIRRSVLKHQCSDFQQALLLQQQLQHEANARWLLEAADHIRSSFADAPNADLANILRPGSSLNPQITQGLVGNQLSEKRSKLLQLEEKLKELQQLATMLQQQQQKRQQQQQQLAGVTTQTKQLTAAACTDLLLAHKYRKQSLKRPQHKQQHQQQ</sequence>
<feature type="coiled-coil region" evidence="1">
    <location>
        <begin position="419"/>
        <end position="463"/>
    </location>
</feature>
<feature type="region of interest" description="Disordered" evidence="2">
    <location>
        <begin position="1"/>
        <end position="102"/>
    </location>
</feature>
<dbReference type="EMBL" id="HG678261">
    <property type="protein sequence ID" value="CDJ45442.1"/>
    <property type="molecule type" value="Genomic_DNA"/>
</dbReference>
<proteinExistence type="predicted"/>
<dbReference type="OrthoDB" id="347297at2759"/>
<dbReference type="VEuPathDB" id="ToxoDB:ETH2_0319100"/>
<name>U6L501_EIMTE</name>
<evidence type="ECO:0000313" key="4">
    <source>
        <dbReference type="Proteomes" id="UP000030747"/>
    </source>
</evidence>
<keyword evidence="1" id="KW-0175">Coiled coil</keyword>
<feature type="compositionally biased region" description="Polar residues" evidence="2">
    <location>
        <begin position="1"/>
        <end position="14"/>
    </location>
</feature>
<dbReference type="VEuPathDB" id="ToxoDB:ETH_00000835"/>
<protein>
    <submittedName>
        <fullName evidence="3">Uncharacterized protein</fullName>
    </submittedName>
</protein>
<organism evidence="3 4">
    <name type="scientific">Eimeria tenella</name>
    <name type="common">Coccidian parasite</name>
    <dbReference type="NCBI Taxonomy" id="5802"/>
    <lineage>
        <taxon>Eukaryota</taxon>
        <taxon>Sar</taxon>
        <taxon>Alveolata</taxon>
        <taxon>Apicomplexa</taxon>
        <taxon>Conoidasida</taxon>
        <taxon>Coccidia</taxon>
        <taxon>Eucoccidiorida</taxon>
        <taxon>Eimeriorina</taxon>
        <taxon>Eimeriidae</taxon>
        <taxon>Eimeria</taxon>
    </lineage>
</organism>
<reference evidence="3" key="1">
    <citation type="submission" date="2013-10" db="EMBL/GenBank/DDBJ databases">
        <title>Genomic analysis of the causative agents of coccidiosis in chickens.</title>
        <authorList>
            <person name="Reid A.J."/>
            <person name="Blake D."/>
            <person name="Billington K."/>
            <person name="Browne H."/>
            <person name="Dunn M."/>
            <person name="Hung S."/>
            <person name="Kawahara F."/>
            <person name="Miranda-Saavedra D."/>
            <person name="Mourier T."/>
            <person name="Nagra H."/>
            <person name="Otto T.D."/>
            <person name="Rawlings N."/>
            <person name="Sanchez A."/>
            <person name="Sanders M."/>
            <person name="Subramaniam C."/>
            <person name="Tay Y."/>
            <person name="Dear P."/>
            <person name="Doerig C."/>
            <person name="Gruber A."/>
            <person name="Parkinson J."/>
            <person name="Shirley M."/>
            <person name="Wan K.L."/>
            <person name="Berriman M."/>
            <person name="Tomley F."/>
            <person name="Pain A."/>
        </authorList>
    </citation>
    <scope>NUCLEOTIDE SEQUENCE [LARGE SCALE GENOMIC DNA]</scope>
    <source>
        <strain evidence="3">Houghton</strain>
    </source>
</reference>
<gene>
    <name evidence="3" type="ORF">ETH_00000835</name>
</gene>
<accession>U6L501</accession>
<evidence type="ECO:0000256" key="1">
    <source>
        <dbReference type="SAM" id="Coils"/>
    </source>
</evidence>
<reference evidence="3" key="2">
    <citation type="submission" date="2013-10" db="EMBL/GenBank/DDBJ databases">
        <authorList>
            <person name="Aslett M."/>
        </authorList>
    </citation>
    <scope>NUCLEOTIDE SEQUENCE [LARGE SCALE GENOMIC DNA]</scope>
    <source>
        <strain evidence="3">Houghton</strain>
    </source>
</reference>
<evidence type="ECO:0000256" key="2">
    <source>
        <dbReference type="SAM" id="MobiDB-lite"/>
    </source>
</evidence>
<dbReference type="Proteomes" id="UP000030747">
    <property type="component" value="Unassembled WGS sequence"/>
</dbReference>
<keyword evidence="4" id="KW-1185">Reference proteome</keyword>
<dbReference type="AlphaFoldDB" id="U6L501"/>